<accession>A0A0F9PB09</accession>
<dbReference type="AlphaFoldDB" id="A0A0F9PB09"/>
<evidence type="ECO:0000313" key="1">
    <source>
        <dbReference type="EMBL" id="KKM90557.1"/>
    </source>
</evidence>
<sequence length="127" mass="14690">RNNSNNVKHLTIIIIERSERSEQRSERSEQNRSMFERILDHILTRKIDQNSKERDHILTTNEVSRVHMGPSISTIRYSPVTAQAQPALVFPKRTLPIITLIQRYHYDTHAGTHGALCFTSATTRRLA</sequence>
<proteinExistence type="predicted"/>
<feature type="non-terminal residue" evidence="1">
    <location>
        <position position="1"/>
    </location>
</feature>
<comment type="caution">
    <text evidence="1">The sequence shown here is derived from an EMBL/GenBank/DDBJ whole genome shotgun (WGS) entry which is preliminary data.</text>
</comment>
<dbReference type="EMBL" id="LAZR01006657">
    <property type="protein sequence ID" value="KKM90557.1"/>
    <property type="molecule type" value="Genomic_DNA"/>
</dbReference>
<gene>
    <name evidence="1" type="ORF">LCGC14_1237520</name>
</gene>
<reference evidence="1" key="1">
    <citation type="journal article" date="2015" name="Nature">
        <title>Complex archaea that bridge the gap between prokaryotes and eukaryotes.</title>
        <authorList>
            <person name="Spang A."/>
            <person name="Saw J.H."/>
            <person name="Jorgensen S.L."/>
            <person name="Zaremba-Niedzwiedzka K."/>
            <person name="Martijn J."/>
            <person name="Lind A.E."/>
            <person name="van Eijk R."/>
            <person name="Schleper C."/>
            <person name="Guy L."/>
            <person name="Ettema T.J."/>
        </authorList>
    </citation>
    <scope>NUCLEOTIDE SEQUENCE</scope>
</reference>
<name>A0A0F9PB09_9ZZZZ</name>
<organism evidence="1">
    <name type="scientific">marine sediment metagenome</name>
    <dbReference type="NCBI Taxonomy" id="412755"/>
    <lineage>
        <taxon>unclassified sequences</taxon>
        <taxon>metagenomes</taxon>
        <taxon>ecological metagenomes</taxon>
    </lineage>
</organism>
<protein>
    <submittedName>
        <fullName evidence="1">Uncharacterized protein</fullName>
    </submittedName>
</protein>